<evidence type="ECO:0000313" key="4">
    <source>
        <dbReference type="Proteomes" id="UP000009022"/>
    </source>
</evidence>
<keyword evidence="4" id="KW-1185">Reference proteome</keyword>
<dbReference type="EMBL" id="DS985247">
    <property type="protein sequence ID" value="EDV23167.1"/>
    <property type="molecule type" value="Genomic_DNA"/>
</dbReference>
<keyword evidence="2" id="KW-0472">Membrane</keyword>
<accession>B3S132</accession>
<reference evidence="3 4" key="1">
    <citation type="journal article" date="2008" name="Nature">
        <title>The Trichoplax genome and the nature of placozoans.</title>
        <authorList>
            <person name="Srivastava M."/>
            <person name="Begovic E."/>
            <person name="Chapman J."/>
            <person name="Putnam N.H."/>
            <person name="Hellsten U."/>
            <person name="Kawashima T."/>
            <person name="Kuo A."/>
            <person name="Mitros T."/>
            <person name="Salamov A."/>
            <person name="Carpenter M.L."/>
            <person name="Signorovitch A.Y."/>
            <person name="Moreno M.A."/>
            <person name="Kamm K."/>
            <person name="Grimwood J."/>
            <person name="Schmutz J."/>
            <person name="Shapiro H."/>
            <person name="Grigoriev I.V."/>
            <person name="Buss L.W."/>
            <person name="Schierwater B."/>
            <person name="Dellaporta S.L."/>
            <person name="Rokhsar D.S."/>
        </authorList>
    </citation>
    <scope>NUCLEOTIDE SEQUENCE [LARGE SCALE GENOMIC DNA]</scope>
    <source>
        <strain evidence="3 4">Grell-BS-1999</strain>
    </source>
</reference>
<keyword evidence="2" id="KW-0812">Transmembrane</keyword>
<feature type="region of interest" description="Disordered" evidence="1">
    <location>
        <begin position="442"/>
        <end position="463"/>
    </location>
</feature>
<dbReference type="AlphaFoldDB" id="B3S132"/>
<feature type="compositionally biased region" description="Polar residues" evidence="1">
    <location>
        <begin position="261"/>
        <end position="278"/>
    </location>
</feature>
<name>B3S132_TRIAD</name>
<feature type="transmembrane region" description="Helical" evidence="2">
    <location>
        <begin position="40"/>
        <end position="61"/>
    </location>
</feature>
<dbReference type="RefSeq" id="XP_002114077.1">
    <property type="nucleotide sequence ID" value="XM_002114041.1"/>
</dbReference>
<protein>
    <submittedName>
        <fullName evidence="3">Uncharacterized protein</fullName>
    </submittedName>
</protein>
<dbReference type="Proteomes" id="UP000009022">
    <property type="component" value="Unassembled WGS sequence"/>
</dbReference>
<sequence>MVAARLAFPILTIAAIITTLVFESLSLFSPWRSPRNIISVVYLVFAVIAAALHFRLAYSMFGKGFDTETYAIDKEESDKIDNVILRRQYQANVGHPEYIVTYGQNDSESGYIPNQEGIDSNLVIHLGDAIYRYERNASKETMSLGSLSNANVEDRRSYVSGPMVAYSNSSLNLIGSQSRPNVKNKIQSVSNTSLRTADSLASSQSSFFGRSNGAVTEAVVVCEYNGLQKNATSNSIDRSDQRKAQSSGEAATANKNKRQSSKLNNQRENIPKNNTNNEGVRVISNKVQNQERNTAVSEVATSNYAVCHSRGSLNALGSKDSLVDQVEKQRTSSRDGTLEFQGVRKANSKSSLVDQWRSGNSSESLHSTKRRASRDSNASNHLVTSDGVGYNQGQAITNTLSTNDQAAIYEPLMSTPISDNSNVPLSEYPDHNMKKFSDFINQGKYNTQPSSTNNPSSSNQPEITQPVNVVASTSKPVESVINAQHRDKNERPLSADVVNLRHDAKQKQGNVVIAPSIGVGQQPRASDTYSVVSNASLEMPWLGNGGGQRDSIYCNPDTATLRNARDRFKLADRLYNDLKKMHKIEEDAVIAVIKEYKDIIPVLGEKHQNLRGKVYCRIARVYYNYLKKEEIAGKYAQNSLQLAPENSQSEVWYKEAQDILRKVKRKEEWQDSIKRNRLSKLSDTADTKYYYTS</sequence>
<dbReference type="HOGENOM" id="CLU_397590_0_0_1"/>
<evidence type="ECO:0000313" key="3">
    <source>
        <dbReference type="EMBL" id="EDV23167.1"/>
    </source>
</evidence>
<organism evidence="3 4">
    <name type="scientific">Trichoplax adhaerens</name>
    <name type="common">Trichoplax reptans</name>
    <dbReference type="NCBI Taxonomy" id="10228"/>
    <lineage>
        <taxon>Eukaryota</taxon>
        <taxon>Metazoa</taxon>
        <taxon>Placozoa</taxon>
        <taxon>Uniplacotomia</taxon>
        <taxon>Trichoplacea</taxon>
        <taxon>Trichoplacidae</taxon>
        <taxon>Trichoplax</taxon>
    </lineage>
</organism>
<dbReference type="CTD" id="6755619"/>
<feature type="region of interest" description="Disordered" evidence="1">
    <location>
        <begin position="344"/>
        <end position="390"/>
    </location>
</feature>
<dbReference type="PhylomeDB" id="B3S132"/>
<dbReference type="InParanoid" id="B3S132"/>
<evidence type="ECO:0000256" key="1">
    <source>
        <dbReference type="SAM" id="MobiDB-lite"/>
    </source>
</evidence>
<keyword evidence="2" id="KW-1133">Transmembrane helix</keyword>
<feature type="region of interest" description="Disordered" evidence="1">
    <location>
        <begin position="231"/>
        <end position="280"/>
    </location>
</feature>
<gene>
    <name evidence="3" type="ORF">TRIADDRAFT_58178</name>
</gene>
<feature type="transmembrane region" description="Helical" evidence="2">
    <location>
        <begin position="6"/>
        <end position="28"/>
    </location>
</feature>
<feature type="compositionally biased region" description="Low complexity" evidence="1">
    <location>
        <begin position="446"/>
        <end position="461"/>
    </location>
</feature>
<feature type="compositionally biased region" description="Polar residues" evidence="1">
    <location>
        <begin position="348"/>
        <end position="365"/>
    </location>
</feature>
<proteinExistence type="predicted"/>
<dbReference type="KEGG" id="tad:TRIADDRAFT_58178"/>
<evidence type="ECO:0000256" key="2">
    <source>
        <dbReference type="SAM" id="Phobius"/>
    </source>
</evidence>
<dbReference type="GeneID" id="6755619"/>